<feature type="region of interest" description="Disordered" evidence="1">
    <location>
        <begin position="1"/>
        <end position="33"/>
    </location>
</feature>
<gene>
    <name evidence="2" type="ORF">EVAR_11955_1</name>
</gene>
<proteinExistence type="predicted"/>
<dbReference type="AlphaFoldDB" id="A0A4C1U692"/>
<evidence type="ECO:0000313" key="3">
    <source>
        <dbReference type="Proteomes" id="UP000299102"/>
    </source>
</evidence>
<name>A0A4C1U692_EUMVA</name>
<evidence type="ECO:0000313" key="2">
    <source>
        <dbReference type="EMBL" id="GBP21356.1"/>
    </source>
</evidence>
<organism evidence="2 3">
    <name type="scientific">Eumeta variegata</name>
    <name type="common">Bagworm moth</name>
    <name type="synonym">Eumeta japonica</name>
    <dbReference type="NCBI Taxonomy" id="151549"/>
    <lineage>
        <taxon>Eukaryota</taxon>
        <taxon>Metazoa</taxon>
        <taxon>Ecdysozoa</taxon>
        <taxon>Arthropoda</taxon>
        <taxon>Hexapoda</taxon>
        <taxon>Insecta</taxon>
        <taxon>Pterygota</taxon>
        <taxon>Neoptera</taxon>
        <taxon>Endopterygota</taxon>
        <taxon>Lepidoptera</taxon>
        <taxon>Glossata</taxon>
        <taxon>Ditrysia</taxon>
        <taxon>Tineoidea</taxon>
        <taxon>Psychidae</taxon>
        <taxon>Oiketicinae</taxon>
        <taxon>Eumeta</taxon>
    </lineage>
</organism>
<keyword evidence="3" id="KW-1185">Reference proteome</keyword>
<feature type="region of interest" description="Disordered" evidence="1">
    <location>
        <begin position="106"/>
        <end position="159"/>
    </location>
</feature>
<evidence type="ECO:0000256" key="1">
    <source>
        <dbReference type="SAM" id="MobiDB-lite"/>
    </source>
</evidence>
<dbReference type="EMBL" id="BGZK01000128">
    <property type="protein sequence ID" value="GBP21356.1"/>
    <property type="molecule type" value="Genomic_DNA"/>
</dbReference>
<dbReference type="Proteomes" id="UP000299102">
    <property type="component" value="Unassembled WGS sequence"/>
</dbReference>
<accession>A0A4C1U692</accession>
<protein>
    <submittedName>
        <fullName evidence="2">Uncharacterized protein</fullName>
    </submittedName>
</protein>
<sequence length="159" mass="16741">MSKEKSRFNVGSGQESGARPGSGPRADRRVCNKKERGGVVIATLGELHAFDRVPLAPRPDCVDHVLPQVPLGSTENCVISTAHIPPSRSADTYDVHLNSLSDLNSTRADTQTHSRCRSGRHSSTWTLVPLTSPASGNADDGVGGGSDSRGSARARPECG</sequence>
<comment type="caution">
    <text evidence="2">The sequence shown here is derived from an EMBL/GenBank/DDBJ whole genome shotgun (WGS) entry which is preliminary data.</text>
</comment>
<reference evidence="2 3" key="1">
    <citation type="journal article" date="2019" name="Commun. Biol.">
        <title>The bagworm genome reveals a unique fibroin gene that provides high tensile strength.</title>
        <authorList>
            <person name="Kono N."/>
            <person name="Nakamura H."/>
            <person name="Ohtoshi R."/>
            <person name="Tomita M."/>
            <person name="Numata K."/>
            <person name="Arakawa K."/>
        </authorList>
    </citation>
    <scope>NUCLEOTIDE SEQUENCE [LARGE SCALE GENOMIC DNA]</scope>
</reference>